<feature type="region of interest" description="Disordered" evidence="1">
    <location>
        <begin position="1"/>
        <end position="20"/>
    </location>
</feature>
<dbReference type="Proteomes" id="UP000691718">
    <property type="component" value="Unassembled WGS sequence"/>
</dbReference>
<dbReference type="AlphaFoldDB" id="A0A8S3WM83"/>
<evidence type="ECO:0000313" key="2">
    <source>
        <dbReference type="EMBL" id="CAG4968373.1"/>
    </source>
</evidence>
<comment type="caution">
    <text evidence="2">The sequence shown here is derived from an EMBL/GenBank/DDBJ whole genome shotgun (WGS) entry which is preliminary data.</text>
</comment>
<proteinExistence type="predicted"/>
<accession>A0A8S3WM83</accession>
<dbReference type="EMBL" id="CAJQZP010000547">
    <property type="protein sequence ID" value="CAG4968373.1"/>
    <property type="molecule type" value="Genomic_DNA"/>
</dbReference>
<gene>
    <name evidence="2" type="ORF">PAPOLLO_LOCUS7962</name>
</gene>
<sequence>MPTTTNRADELSNDTTSSSSDGLLELQVADFMCLFLDTFPTVAALGQGAVGRPPKGVNKKERQNRKSICEGEKVKSGVISLAKKFKYYVIIAECTRYIAHVEQLSLTLRFVD</sequence>
<evidence type="ECO:0000256" key="1">
    <source>
        <dbReference type="SAM" id="MobiDB-lite"/>
    </source>
</evidence>
<organism evidence="2 3">
    <name type="scientific">Parnassius apollo</name>
    <name type="common">Apollo butterfly</name>
    <name type="synonym">Papilio apollo</name>
    <dbReference type="NCBI Taxonomy" id="110799"/>
    <lineage>
        <taxon>Eukaryota</taxon>
        <taxon>Metazoa</taxon>
        <taxon>Ecdysozoa</taxon>
        <taxon>Arthropoda</taxon>
        <taxon>Hexapoda</taxon>
        <taxon>Insecta</taxon>
        <taxon>Pterygota</taxon>
        <taxon>Neoptera</taxon>
        <taxon>Endopterygota</taxon>
        <taxon>Lepidoptera</taxon>
        <taxon>Glossata</taxon>
        <taxon>Ditrysia</taxon>
        <taxon>Papilionoidea</taxon>
        <taxon>Papilionidae</taxon>
        <taxon>Parnassiinae</taxon>
        <taxon>Parnassini</taxon>
        <taxon>Parnassius</taxon>
        <taxon>Parnassius</taxon>
    </lineage>
</organism>
<protein>
    <submittedName>
        <fullName evidence="2">(apollo) hypothetical protein</fullName>
    </submittedName>
</protein>
<reference evidence="2" key="1">
    <citation type="submission" date="2021-04" db="EMBL/GenBank/DDBJ databases">
        <authorList>
            <person name="Tunstrom K."/>
        </authorList>
    </citation>
    <scope>NUCLEOTIDE SEQUENCE</scope>
</reference>
<dbReference type="OrthoDB" id="10066376at2759"/>
<name>A0A8S3WM83_PARAO</name>
<evidence type="ECO:0000313" key="3">
    <source>
        <dbReference type="Proteomes" id="UP000691718"/>
    </source>
</evidence>
<keyword evidence="3" id="KW-1185">Reference proteome</keyword>